<dbReference type="PANTHER" id="PTHR47313:SF1">
    <property type="entry name" value="RIBOSOMAL RNA LARGE SUBUNIT METHYLTRANSFERASE K_L"/>
    <property type="match status" value="1"/>
</dbReference>
<dbReference type="PANTHER" id="PTHR47313">
    <property type="entry name" value="RIBOSOMAL RNA LARGE SUBUNIT METHYLTRANSFERASE K/L"/>
    <property type="match status" value="1"/>
</dbReference>
<dbReference type="InterPro" id="IPR002052">
    <property type="entry name" value="DNA_methylase_N6_adenine_CS"/>
</dbReference>
<feature type="domain" description="THUMP" evidence="4">
    <location>
        <begin position="68"/>
        <end position="154"/>
    </location>
</feature>
<evidence type="ECO:0000256" key="1">
    <source>
        <dbReference type="ARBA" id="ARBA00022603"/>
    </source>
</evidence>
<sequence>MMKTTFIVTSTFGLEKIVKQELRSLGFHDFIVSDGKIEFQAFLEDIPKLNINLRTADRVLIKLAEFKATNFDHLFDETKLIPWAEWIPEDGKITVMGKSVKSTLESVRTNQSMVKKAIIEKLKENYKIEQFSESGLEFKILISILKDVAQITLDTSGDGLHKRAYRLKTGEVPLRENLAAALVLISTWTGEKCLIDPMCGSGTILIEAAMIAKNIAPGLKRKFISESWNKLDSETWSQARLGAQEAIHKNLNLKIFGYDIDPERIKDCKHNASNAGLENEIIFEQKDLKNLCLPNLGGTIISNPPYGIKLSDAKNLKNLYQSMNKLFKSSTYYDWYLLTGDKKFSRSFGAHPNKKRKLYNGTIETHYYQYYSERN</sequence>
<organism evidence="6">
    <name type="scientific">hydrothermal vent metagenome</name>
    <dbReference type="NCBI Taxonomy" id="652676"/>
    <lineage>
        <taxon>unclassified sequences</taxon>
        <taxon>metagenomes</taxon>
        <taxon>ecological metagenomes</taxon>
    </lineage>
</organism>
<dbReference type="Pfam" id="PF22020">
    <property type="entry name" value="RlmL_1st"/>
    <property type="match status" value="1"/>
</dbReference>
<dbReference type="SUPFAM" id="SSF53335">
    <property type="entry name" value="S-adenosyl-L-methionine-dependent methyltransferases"/>
    <property type="match status" value="1"/>
</dbReference>
<proteinExistence type="predicted"/>
<evidence type="ECO:0000313" key="6">
    <source>
        <dbReference type="EMBL" id="VAX35642.1"/>
    </source>
</evidence>
<dbReference type="PROSITE" id="PS00092">
    <property type="entry name" value="N6_MTASE"/>
    <property type="match status" value="1"/>
</dbReference>
<dbReference type="AlphaFoldDB" id="A0A3B1D4H9"/>
<evidence type="ECO:0000256" key="2">
    <source>
        <dbReference type="ARBA" id="ARBA00022679"/>
    </source>
</evidence>
<evidence type="ECO:0000259" key="5">
    <source>
        <dbReference type="Pfam" id="PF22020"/>
    </source>
</evidence>
<keyword evidence="2 6" id="KW-0808">Transferase</keyword>
<dbReference type="InterPro" id="IPR054170">
    <property type="entry name" value="RlmL_1st"/>
</dbReference>
<dbReference type="PROSITE" id="PS01261">
    <property type="entry name" value="UPF0020"/>
    <property type="match status" value="1"/>
</dbReference>
<dbReference type="InterPro" id="IPR000241">
    <property type="entry name" value="RlmKL-like_Mtase"/>
</dbReference>
<gene>
    <name evidence="6" type="ORF">MNBD_UNCLBAC01-274</name>
</gene>
<protein>
    <submittedName>
        <fullName evidence="6">23S rRNA (Guanine(2445)-N(2))-methyltransferase</fullName>
        <ecNumber evidence="6">2.1.1.173</ecNumber>
    </submittedName>
</protein>
<dbReference type="Gene3D" id="3.40.50.150">
    <property type="entry name" value="Vaccinia Virus protein VP39"/>
    <property type="match status" value="1"/>
</dbReference>
<feature type="domain" description="RlmL ferredoxin-like" evidence="5">
    <location>
        <begin position="5"/>
        <end position="60"/>
    </location>
</feature>
<name>A0A3B1D4H9_9ZZZZ</name>
<dbReference type="InterPro" id="IPR029063">
    <property type="entry name" value="SAM-dependent_MTases_sf"/>
</dbReference>
<dbReference type="EC" id="2.1.1.173" evidence="6"/>
<feature type="domain" description="Ribosomal RNA large subunit methyltransferase K/L-like methyltransferase" evidence="3">
    <location>
        <begin position="163"/>
        <end position="368"/>
    </location>
</feature>
<evidence type="ECO:0000259" key="4">
    <source>
        <dbReference type="Pfam" id="PF02926"/>
    </source>
</evidence>
<dbReference type="GO" id="GO:0052915">
    <property type="term" value="F:23S rRNA (guanine(2445)-N(2))-methyltransferase activity"/>
    <property type="evidence" value="ECO:0007669"/>
    <property type="project" value="UniProtKB-EC"/>
</dbReference>
<reference evidence="6" key="1">
    <citation type="submission" date="2018-06" db="EMBL/GenBank/DDBJ databases">
        <authorList>
            <person name="Zhirakovskaya E."/>
        </authorList>
    </citation>
    <scope>NUCLEOTIDE SEQUENCE</scope>
</reference>
<keyword evidence="1 6" id="KW-0489">Methyltransferase</keyword>
<dbReference type="Pfam" id="PF02926">
    <property type="entry name" value="THUMP"/>
    <property type="match status" value="1"/>
</dbReference>
<dbReference type="EMBL" id="UOGJ01000068">
    <property type="protein sequence ID" value="VAX35642.1"/>
    <property type="molecule type" value="Genomic_DNA"/>
</dbReference>
<dbReference type="Gene3D" id="3.30.2130.30">
    <property type="match status" value="1"/>
</dbReference>
<dbReference type="InterPro" id="IPR053943">
    <property type="entry name" value="RlmKL-like_Mtase_CS"/>
</dbReference>
<dbReference type="GO" id="GO:0003723">
    <property type="term" value="F:RNA binding"/>
    <property type="evidence" value="ECO:0007669"/>
    <property type="project" value="InterPro"/>
</dbReference>
<dbReference type="CDD" id="cd11715">
    <property type="entry name" value="THUMP_AdoMetMT"/>
    <property type="match status" value="1"/>
</dbReference>
<evidence type="ECO:0000259" key="3">
    <source>
        <dbReference type="Pfam" id="PF01170"/>
    </source>
</evidence>
<dbReference type="GO" id="GO:0070043">
    <property type="term" value="F:rRNA (guanine-N7-)-methyltransferase activity"/>
    <property type="evidence" value="ECO:0007669"/>
    <property type="project" value="TreeGrafter"/>
</dbReference>
<dbReference type="Pfam" id="PF01170">
    <property type="entry name" value="UPF0020"/>
    <property type="match status" value="1"/>
</dbReference>
<accession>A0A3B1D4H9</accession>
<dbReference type="InterPro" id="IPR004114">
    <property type="entry name" value="THUMP_dom"/>
</dbReference>